<dbReference type="InterPro" id="IPR017927">
    <property type="entry name" value="FAD-bd_FR_type"/>
</dbReference>
<dbReference type="PANTHER" id="PTHR47354">
    <property type="entry name" value="NADH OXIDOREDUCTASE HCR"/>
    <property type="match status" value="1"/>
</dbReference>
<dbReference type="PRINTS" id="PR00410">
    <property type="entry name" value="PHEHYDRXLASE"/>
</dbReference>
<evidence type="ECO:0000259" key="9">
    <source>
        <dbReference type="PROSITE" id="PS51384"/>
    </source>
</evidence>
<sequence length="365" mass="40055">MTAPAGTRIDDFVTRLAGTVGWLTTPLLPDDYLGLINPLWSLRRPRGRVEAVRRETRDAVSLIIRPGRGWTSHRAGQFVKVGVDVDGVRHWRTYSLSTAPERGDGLFTITVKAVPGGVVSTHLVHRTRPGTFVGLGRPEGDFVLPRPVPPRLLFVTAGSGITPVMAMLRSLVRHGAIPDVVLVHSAPTREEVIFGEELRTLARQFPDLHLHEQHTRSDGRLSLSRLPDLCPDWTRRVAWVCGPAEMLEEAETRWREAGIADRLHTERFRPVVAVTADAASGRVRFLPSGQEADADGMTPLLIVGERAGVLMPSGCRMGICYGCTARLRSGRVRDLRTGREHGEQGDIVQTCVSAAAGHVEIEALR</sequence>
<dbReference type="InterPro" id="IPR039261">
    <property type="entry name" value="FNR_nucleotide-bd"/>
</dbReference>
<keyword evidence="4" id="KW-0479">Metal-binding</keyword>
<reference evidence="10 11" key="1">
    <citation type="submission" date="2021-01" db="EMBL/GenBank/DDBJ databases">
        <title>Whole genome shotgun sequence of Planotetraspora mira NBRC 15435.</title>
        <authorList>
            <person name="Komaki H."/>
            <person name="Tamura T."/>
        </authorList>
    </citation>
    <scope>NUCLEOTIDE SEQUENCE [LARGE SCALE GENOMIC DNA]</scope>
    <source>
        <strain evidence="10 11">NBRC 15435</strain>
    </source>
</reference>
<dbReference type="InterPro" id="IPR050415">
    <property type="entry name" value="MRET"/>
</dbReference>
<dbReference type="GO" id="GO:0051537">
    <property type="term" value="F:2 iron, 2 sulfur cluster binding"/>
    <property type="evidence" value="ECO:0007669"/>
    <property type="project" value="UniProtKB-KW"/>
</dbReference>
<keyword evidence="5" id="KW-0274">FAD</keyword>
<dbReference type="CDD" id="cd06216">
    <property type="entry name" value="FNR_iron_sulfur_binding_2"/>
    <property type="match status" value="1"/>
</dbReference>
<evidence type="ECO:0000256" key="6">
    <source>
        <dbReference type="ARBA" id="ARBA00023002"/>
    </source>
</evidence>
<name>A0A8J3TXT6_9ACTN</name>
<dbReference type="InterPro" id="IPR001041">
    <property type="entry name" value="2Fe-2S_ferredoxin-type"/>
</dbReference>
<feature type="domain" description="FAD-binding FR-type" evidence="9">
    <location>
        <begin position="42"/>
        <end position="145"/>
    </location>
</feature>
<dbReference type="Pfam" id="PF00175">
    <property type="entry name" value="NAD_binding_1"/>
    <property type="match status" value="1"/>
</dbReference>
<evidence type="ECO:0000256" key="7">
    <source>
        <dbReference type="ARBA" id="ARBA00023004"/>
    </source>
</evidence>
<evidence type="ECO:0000313" key="11">
    <source>
        <dbReference type="Proteomes" id="UP000650628"/>
    </source>
</evidence>
<dbReference type="SUPFAM" id="SSF54292">
    <property type="entry name" value="2Fe-2S ferredoxin-like"/>
    <property type="match status" value="1"/>
</dbReference>
<dbReference type="SUPFAM" id="SSF63380">
    <property type="entry name" value="Riboflavin synthase domain-like"/>
    <property type="match status" value="1"/>
</dbReference>
<dbReference type="PROSITE" id="PS51384">
    <property type="entry name" value="FAD_FR"/>
    <property type="match status" value="1"/>
</dbReference>
<dbReference type="EMBL" id="BOOO01000051">
    <property type="protein sequence ID" value="GII34509.1"/>
    <property type="molecule type" value="Genomic_DNA"/>
</dbReference>
<dbReference type="Proteomes" id="UP000650628">
    <property type="component" value="Unassembled WGS sequence"/>
</dbReference>
<keyword evidence="6" id="KW-0560">Oxidoreductase</keyword>
<accession>A0A8J3TXT6</accession>
<dbReference type="Gene3D" id="2.40.30.10">
    <property type="entry name" value="Translation factors"/>
    <property type="match status" value="1"/>
</dbReference>
<dbReference type="GO" id="GO:0016491">
    <property type="term" value="F:oxidoreductase activity"/>
    <property type="evidence" value="ECO:0007669"/>
    <property type="project" value="UniProtKB-KW"/>
</dbReference>
<evidence type="ECO:0000256" key="8">
    <source>
        <dbReference type="ARBA" id="ARBA00023014"/>
    </source>
</evidence>
<evidence type="ECO:0000256" key="1">
    <source>
        <dbReference type="ARBA" id="ARBA00001974"/>
    </source>
</evidence>
<comment type="caution">
    <text evidence="10">The sequence shown here is derived from an EMBL/GenBank/DDBJ whole genome shotgun (WGS) entry which is preliminary data.</text>
</comment>
<gene>
    <name evidence="10" type="ORF">Pmi06nite_79510</name>
</gene>
<keyword evidence="7" id="KW-0408">Iron</keyword>
<dbReference type="InterPro" id="IPR017938">
    <property type="entry name" value="Riboflavin_synthase-like_b-brl"/>
</dbReference>
<evidence type="ECO:0000256" key="5">
    <source>
        <dbReference type="ARBA" id="ARBA00022827"/>
    </source>
</evidence>
<dbReference type="AlphaFoldDB" id="A0A8J3TXT6"/>
<dbReference type="Gene3D" id="3.40.50.80">
    <property type="entry name" value="Nucleotide-binding domain of ferredoxin-NADP reductase (FNR) module"/>
    <property type="match status" value="1"/>
</dbReference>
<protein>
    <submittedName>
        <fullName evidence="10">Oxidoreductase</fullName>
    </submittedName>
</protein>
<dbReference type="InterPro" id="IPR012675">
    <property type="entry name" value="Beta-grasp_dom_sf"/>
</dbReference>
<evidence type="ECO:0000256" key="4">
    <source>
        <dbReference type="ARBA" id="ARBA00022723"/>
    </source>
</evidence>
<keyword evidence="2" id="KW-0285">Flavoprotein</keyword>
<keyword evidence="8" id="KW-0411">Iron-sulfur</keyword>
<dbReference type="PANTHER" id="PTHR47354:SF6">
    <property type="entry name" value="NADH OXIDOREDUCTASE HCR"/>
    <property type="match status" value="1"/>
</dbReference>
<dbReference type="Pfam" id="PF00111">
    <property type="entry name" value="Fer2"/>
    <property type="match status" value="1"/>
</dbReference>
<dbReference type="InterPro" id="IPR036010">
    <property type="entry name" value="2Fe-2S_ferredoxin-like_sf"/>
</dbReference>
<dbReference type="RefSeq" id="WP_203958300.1">
    <property type="nucleotide sequence ID" value="NZ_BOOO01000051.1"/>
</dbReference>
<proteinExistence type="predicted"/>
<dbReference type="InterPro" id="IPR001433">
    <property type="entry name" value="OxRdtase_FAD/NAD-bd"/>
</dbReference>
<evidence type="ECO:0000256" key="2">
    <source>
        <dbReference type="ARBA" id="ARBA00022630"/>
    </source>
</evidence>
<evidence type="ECO:0000256" key="3">
    <source>
        <dbReference type="ARBA" id="ARBA00022714"/>
    </source>
</evidence>
<dbReference type="GO" id="GO:0046872">
    <property type="term" value="F:metal ion binding"/>
    <property type="evidence" value="ECO:0007669"/>
    <property type="project" value="UniProtKB-KW"/>
</dbReference>
<dbReference type="InterPro" id="IPR008333">
    <property type="entry name" value="Cbr1-like_FAD-bd_dom"/>
</dbReference>
<dbReference type="CDD" id="cd00207">
    <property type="entry name" value="fer2"/>
    <property type="match status" value="1"/>
</dbReference>
<keyword evidence="11" id="KW-1185">Reference proteome</keyword>
<organism evidence="10 11">
    <name type="scientific">Planotetraspora mira</name>
    <dbReference type="NCBI Taxonomy" id="58121"/>
    <lineage>
        <taxon>Bacteria</taxon>
        <taxon>Bacillati</taxon>
        <taxon>Actinomycetota</taxon>
        <taxon>Actinomycetes</taxon>
        <taxon>Streptosporangiales</taxon>
        <taxon>Streptosporangiaceae</taxon>
        <taxon>Planotetraspora</taxon>
    </lineage>
</organism>
<dbReference type="SUPFAM" id="SSF52343">
    <property type="entry name" value="Ferredoxin reductase-like, C-terminal NADP-linked domain"/>
    <property type="match status" value="1"/>
</dbReference>
<keyword evidence="3" id="KW-0001">2Fe-2S</keyword>
<dbReference type="Gene3D" id="3.10.20.30">
    <property type="match status" value="1"/>
</dbReference>
<comment type="cofactor">
    <cofactor evidence="1">
        <name>FAD</name>
        <dbReference type="ChEBI" id="CHEBI:57692"/>
    </cofactor>
</comment>
<evidence type="ECO:0000313" key="10">
    <source>
        <dbReference type="EMBL" id="GII34509.1"/>
    </source>
</evidence>
<dbReference type="Pfam" id="PF00970">
    <property type="entry name" value="FAD_binding_6"/>
    <property type="match status" value="1"/>
</dbReference>